<accession>A0A6T8AUW2</accession>
<sequence length="116" mass="12697">MAPVGGRGARKPVPTDVTAEDIRRRCSTEHDAFALCNSVGTEGAVSIRCASEKEALDRCTAMIYAINSACGQWYSQYKRCLSHTSYPQDCEPAAVRFFECADQFSPTPLRARLATS</sequence>
<dbReference type="Gene3D" id="1.10.287.2900">
    <property type="match status" value="1"/>
</dbReference>
<dbReference type="EMBL" id="HBKO01027726">
    <property type="protein sequence ID" value="CAE2239747.1"/>
    <property type="molecule type" value="Transcribed_RNA"/>
</dbReference>
<evidence type="ECO:0000313" key="1">
    <source>
        <dbReference type="EMBL" id="CAE2239747.1"/>
    </source>
</evidence>
<organism evidence="1">
    <name type="scientific">Prymnesium polylepis</name>
    <dbReference type="NCBI Taxonomy" id="72548"/>
    <lineage>
        <taxon>Eukaryota</taxon>
        <taxon>Haptista</taxon>
        <taxon>Haptophyta</taxon>
        <taxon>Prymnesiophyceae</taxon>
        <taxon>Prymnesiales</taxon>
        <taxon>Prymnesiaceae</taxon>
        <taxon>Prymnesium</taxon>
    </lineage>
</organism>
<reference evidence="1" key="1">
    <citation type="submission" date="2021-01" db="EMBL/GenBank/DDBJ databases">
        <authorList>
            <person name="Corre E."/>
            <person name="Pelletier E."/>
            <person name="Niang G."/>
            <person name="Scheremetjew M."/>
            <person name="Finn R."/>
            <person name="Kale V."/>
            <person name="Holt S."/>
            <person name="Cochrane G."/>
            <person name="Meng A."/>
            <person name="Brown T."/>
            <person name="Cohen L."/>
        </authorList>
    </citation>
    <scope>NUCLEOTIDE SEQUENCE</scope>
    <source>
        <strain evidence="1">UIO037</strain>
    </source>
</reference>
<dbReference type="AlphaFoldDB" id="A0A6T8AUW2"/>
<name>A0A6T8AUW2_9EUKA</name>
<proteinExistence type="predicted"/>
<protein>
    <submittedName>
        <fullName evidence="1">Uncharacterized protein</fullName>
    </submittedName>
</protein>
<gene>
    <name evidence="1" type="ORF">CPOL0286_LOCUS12746</name>
</gene>